<evidence type="ECO:0000313" key="5">
    <source>
        <dbReference type="EMBL" id="KEY63013.1"/>
    </source>
</evidence>
<dbReference type="PANTHER" id="PTHR43046">
    <property type="entry name" value="GDP-MANNOSE MANNOSYL HYDROLASE"/>
    <property type="match status" value="1"/>
</dbReference>
<evidence type="ECO:0000256" key="3">
    <source>
        <dbReference type="RuleBase" id="RU003476"/>
    </source>
</evidence>
<accession>A0A084ACI4</accession>
<dbReference type="InterPro" id="IPR020476">
    <property type="entry name" value="Nudix_hydrolase"/>
</dbReference>
<organism evidence="5 6">
    <name type="scientific">Lactococcus cremoris subsp. cremoris GE214</name>
    <dbReference type="NCBI Taxonomy" id="1415168"/>
    <lineage>
        <taxon>Bacteria</taxon>
        <taxon>Bacillati</taxon>
        <taxon>Bacillota</taxon>
        <taxon>Bacilli</taxon>
        <taxon>Lactobacillales</taxon>
        <taxon>Streptococcaceae</taxon>
        <taxon>Lactococcus</taxon>
        <taxon>Lactococcus cremoris subsp. cremoris</taxon>
    </lineage>
</organism>
<feature type="domain" description="Nudix hydrolase" evidence="4">
    <location>
        <begin position="16"/>
        <end position="148"/>
    </location>
</feature>
<gene>
    <name evidence="5" type="ORF">U725_00690</name>
</gene>
<dbReference type="Gene3D" id="3.90.79.10">
    <property type="entry name" value="Nucleoside Triphosphate Pyrophosphohydrolase"/>
    <property type="match status" value="1"/>
</dbReference>
<name>A0A084ACI4_LACLC</name>
<dbReference type="CDD" id="cd04677">
    <property type="entry name" value="NUDIX_Hydrolase"/>
    <property type="match status" value="1"/>
</dbReference>
<dbReference type="PATRIC" id="fig|1415168.3.peg.732"/>
<dbReference type="Proteomes" id="UP000028401">
    <property type="component" value="Unassembled WGS sequence"/>
</dbReference>
<dbReference type="Pfam" id="PF00293">
    <property type="entry name" value="NUDIX"/>
    <property type="match status" value="1"/>
</dbReference>
<keyword evidence="2 3" id="KW-0378">Hydrolase</keyword>
<dbReference type="PANTHER" id="PTHR43046:SF2">
    <property type="entry name" value="8-OXO-DGTP DIPHOSPHATASE-RELATED"/>
    <property type="match status" value="1"/>
</dbReference>
<dbReference type="InterPro" id="IPR000086">
    <property type="entry name" value="NUDIX_hydrolase_dom"/>
</dbReference>
<dbReference type="RefSeq" id="WP_042747892.1">
    <property type="nucleotide sequence ID" value="NZ_AZSI01000014.1"/>
</dbReference>
<dbReference type="InterPro" id="IPR020084">
    <property type="entry name" value="NUDIX_hydrolase_CS"/>
</dbReference>
<proteinExistence type="inferred from homology"/>
<dbReference type="InterPro" id="IPR015797">
    <property type="entry name" value="NUDIX_hydrolase-like_dom_sf"/>
</dbReference>
<comment type="similarity">
    <text evidence="3">Belongs to the Nudix hydrolase family.</text>
</comment>
<reference evidence="5 6" key="1">
    <citation type="submission" date="2014-06" db="EMBL/GenBank/DDBJ databases">
        <title>Draft genome sequence of the putrescine producing strain Lactococcus lactis subsp cremoris GE214.</title>
        <authorList>
            <person name="Ladero V."/>
            <person name="Linares D.M."/>
            <person name="del Rio B."/>
            <person name="Mayo B."/>
            <person name="Martin M.C."/>
            <person name="Fernandez M."/>
            <person name="Alvarez M.A."/>
        </authorList>
    </citation>
    <scope>NUCLEOTIDE SEQUENCE [LARGE SCALE GENOMIC DNA]</scope>
    <source>
        <strain evidence="5 6">GE214</strain>
    </source>
</reference>
<evidence type="ECO:0000256" key="1">
    <source>
        <dbReference type="ARBA" id="ARBA00001946"/>
    </source>
</evidence>
<dbReference type="PRINTS" id="PR00502">
    <property type="entry name" value="NUDIXFAMILY"/>
</dbReference>
<dbReference type="PROSITE" id="PS00893">
    <property type="entry name" value="NUDIX_BOX"/>
    <property type="match status" value="1"/>
</dbReference>
<protein>
    <submittedName>
        <fullName evidence="5">Putative (Di)nucleoside polyphosphate hydrolase</fullName>
    </submittedName>
</protein>
<comment type="cofactor">
    <cofactor evidence="1">
        <name>Mg(2+)</name>
        <dbReference type="ChEBI" id="CHEBI:18420"/>
    </cofactor>
</comment>
<dbReference type="PROSITE" id="PS51462">
    <property type="entry name" value="NUDIX"/>
    <property type="match status" value="1"/>
</dbReference>
<evidence type="ECO:0000256" key="2">
    <source>
        <dbReference type="ARBA" id="ARBA00022801"/>
    </source>
</evidence>
<evidence type="ECO:0000313" key="6">
    <source>
        <dbReference type="Proteomes" id="UP000028401"/>
    </source>
</evidence>
<dbReference type="SUPFAM" id="SSF55811">
    <property type="entry name" value="Nudix"/>
    <property type="match status" value="1"/>
</dbReference>
<dbReference type="AlphaFoldDB" id="A0A084ACI4"/>
<evidence type="ECO:0000259" key="4">
    <source>
        <dbReference type="PROSITE" id="PS51462"/>
    </source>
</evidence>
<dbReference type="EMBL" id="AZSI01000014">
    <property type="protein sequence ID" value="KEY63013.1"/>
    <property type="molecule type" value="Genomic_DNA"/>
</dbReference>
<comment type="caution">
    <text evidence="5">The sequence shown here is derived from an EMBL/GenBank/DDBJ whole genome shotgun (WGS) entry which is preliminary data.</text>
</comment>
<sequence length="155" mass="17489">MSYVSDIRKKIGNDLLMGIGSGVIIEQDGKILLQKRADGLGWGIHAGGLEPGETFENAASRELLEESGLVANSLELFGNYSGEDSFLTYPNGDQIFFPTIVYVSRDFSGKLKNQKEEVDELRWFDIRGRLPEPLFSMHARLIKDFVEKELKNKLY</sequence>
<dbReference type="GO" id="GO:0016787">
    <property type="term" value="F:hydrolase activity"/>
    <property type="evidence" value="ECO:0007669"/>
    <property type="project" value="UniProtKB-KW"/>
</dbReference>